<dbReference type="OrthoDB" id="2389872at2"/>
<evidence type="ECO:0000259" key="1">
    <source>
        <dbReference type="Pfam" id="PF22513"/>
    </source>
</evidence>
<dbReference type="SUPFAM" id="SSF47598">
    <property type="entry name" value="Ribbon-helix-helix"/>
    <property type="match status" value="1"/>
</dbReference>
<proteinExistence type="predicted"/>
<dbReference type="Gene3D" id="1.10.1220.10">
    <property type="entry name" value="Met repressor-like"/>
    <property type="match status" value="1"/>
</dbReference>
<dbReference type="AlphaFoldDB" id="A0A5B8RYH7"/>
<dbReference type="Pfam" id="PF22513">
    <property type="entry name" value="FitA-like_RHH"/>
    <property type="match status" value="1"/>
</dbReference>
<dbReference type="InterPro" id="IPR013321">
    <property type="entry name" value="Arc_rbn_hlx_hlx"/>
</dbReference>
<evidence type="ECO:0000313" key="3">
    <source>
        <dbReference type="Proteomes" id="UP000321199"/>
    </source>
</evidence>
<dbReference type="GO" id="GO:0006355">
    <property type="term" value="P:regulation of DNA-templated transcription"/>
    <property type="evidence" value="ECO:0007669"/>
    <property type="project" value="InterPro"/>
</dbReference>
<sequence>MSSITVRNLDESIKAGLRLRAARNGWSMEQEVRSILQKVVGADGQAQSMDFAQRIQQRFQGLDASGLPIAARRASRTPPAL</sequence>
<dbReference type="RefSeq" id="WP_146912847.1">
    <property type="nucleotide sequence ID" value="NZ_CP042344.1"/>
</dbReference>
<evidence type="ECO:0000313" key="2">
    <source>
        <dbReference type="EMBL" id="QEA13255.1"/>
    </source>
</evidence>
<dbReference type="InterPro" id="IPR010985">
    <property type="entry name" value="Ribbon_hlx_hlx"/>
</dbReference>
<dbReference type="InterPro" id="IPR053853">
    <property type="entry name" value="FitA-like_RHH"/>
</dbReference>
<keyword evidence="3" id="KW-1185">Reference proteome</keyword>
<reference evidence="2 3" key="1">
    <citation type="submission" date="2019-07" db="EMBL/GenBank/DDBJ databases">
        <title>Complete genome sequence of Comamonas sp. NLF 7-7 isolated from livestock.</title>
        <authorList>
            <person name="Kim D.H."/>
            <person name="Kim J.G."/>
        </authorList>
    </citation>
    <scope>NUCLEOTIDE SEQUENCE [LARGE SCALE GENOMIC DNA]</scope>
    <source>
        <strain evidence="2 3">NLF 7-7</strain>
    </source>
</reference>
<protein>
    <submittedName>
        <fullName evidence="2">Pantothenate metabolism flavoprotein</fullName>
    </submittedName>
</protein>
<accession>A0A5B8RYH7</accession>
<dbReference type="EMBL" id="CP042344">
    <property type="protein sequence ID" value="QEA13255.1"/>
    <property type="molecule type" value="Genomic_DNA"/>
</dbReference>
<organism evidence="2 3">
    <name type="scientific">Comamonas flocculans</name>
    <dbReference type="NCBI Taxonomy" id="2597701"/>
    <lineage>
        <taxon>Bacteria</taxon>
        <taxon>Pseudomonadati</taxon>
        <taxon>Pseudomonadota</taxon>
        <taxon>Betaproteobacteria</taxon>
        <taxon>Burkholderiales</taxon>
        <taxon>Comamonadaceae</taxon>
        <taxon>Comamonas</taxon>
    </lineage>
</organism>
<name>A0A5B8RYH7_9BURK</name>
<feature type="domain" description="Antitoxin FitA-like ribbon-helix-helix" evidence="1">
    <location>
        <begin position="3"/>
        <end position="40"/>
    </location>
</feature>
<dbReference type="Proteomes" id="UP000321199">
    <property type="component" value="Chromosome"/>
</dbReference>
<gene>
    <name evidence="2" type="ORF">FOZ74_09555</name>
</gene>
<dbReference type="KEGG" id="cof:FOZ74_09555"/>